<dbReference type="Proteomes" id="UP000290273">
    <property type="component" value="Unassembled WGS sequence"/>
</dbReference>
<protein>
    <submittedName>
        <fullName evidence="1">DUF2971 domain-containing protein</fullName>
    </submittedName>
</protein>
<sequence>MIGYYYCSLNTFLNILKSKQIYLSDPLKMNDNLEIKWYLDRLNDEKSNENEFESVFDMMKMRSNIDFTFEELVKCLNSKGQRSIYICCFSKESDILSQWRAYAEDGKGVSIGFDLEKLKIADNLLIREIIYENNVVQGEIENDVEIVADEIGTVLKEHKITMKEEQIDVFLHELIPELAKHKNPAFSEEKEIRLIYCDDMKFEKIVDSYGAFQEKWESIELKHDFRVIESNNITEFVKLDFDPDSIEEICIGPKCLLSKNDIKHILKKLLGVEKDVIESKSSYRNEKSNGSVCRRGTKVLRHK</sequence>
<dbReference type="InterPro" id="IPR021352">
    <property type="entry name" value="DUF2971"/>
</dbReference>
<dbReference type="Pfam" id="PF11185">
    <property type="entry name" value="DUF2971"/>
    <property type="match status" value="1"/>
</dbReference>
<evidence type="ECO:0000313" key="1">
    <source>
        <dbReference type="EMBL" id="RXI54959.1"/>
    </source>
</evidence>
<organism evidence="1 2">
    <name type="scientific">Clostridium tetani</name>
    <dbReference type="NCBI Taxonomy" id="1513"/>
    <lineage>
        <taxon>Bacteria</taxon>
        <taxon>Bacillati</taxon>
        <taxon>Bacillota</taxon>
        <taxon>Clostridia</taxon>
        <taxon>Eubacteriales</taxon>
        <taxon>Clostridiaceae</taxon>
        <taxon>Clostridium</taxon>
    </lineage>
</organism>
<proteinExistence type="predicted"/>
<comment type="caution">
    <text evidence="1">The sequence shown here is derived from an EMBL/GenBank/DDBJ whole genome shotgun (WGS) entry which is preliminary data.</text>
</comment>
<name>A0ABY0ENH5_CLOTA</name>
<dbReference type="EMBL" id="QMAU01000038">
    <property type="protein sequence ID" value="RXI54959.1"/>
    <property type="molecule type" value="Genomic_DNA"/>
</dbReference>
<evidence type="ECO:0000313" key="2">
    <source>
        <dbReference type="Proteomes" id="UP000290273"/>
    </source>
</evidence>
<gene>
    <name evidence="1" type="ORF">DP131_09540</name>
</gene>
<accession>A0ABY0ENH5</accession>
<reference evidence="1 2" key="1">
    <citation type="submission" date="2018-06" db="EMBL/GenBank/DDBJ databases">
        <title>Genome conservation of Clostridium tetani.</title>
        <authorList>
            <person name="Bruggemann H."/>
            <person name="Popoff M.R."/>
        </authorList>
    </citation>
    <scope>NUCLEOTIDE SEQUENCE [LARGE SCALE GENOMIC DNA]</scope>
    <source>
        <strain evidence="1 2">63.05</strain>
    </source>
</reference>